<name>A0A812ILJ3_9DINO</name>
<dbReference type="InterPro" id="IPR005240">
    <property type="entry name" value="DUF389"/>
</dbReference>
<proteinExistence type="predicted"/>
<dbReference type="PANTHER" id="PTHR20992">
    <property type="entry name" value="AT15442P-RELATED"/>
    <property type="match status" value="1"/>
</dbReference>
<feature type="transmembrane region" description="Helical" evidence="1">
    <location>
        <begin position="135"/>
        <end position="155"/>
    </location>
</feature>
<dbReference type="PANTHER" id="PTHR20992:SF9">
    <property type="entry name" value="AT15442P-RELATED"/>
    <property type="match status" value="1"/>
</dbReference>
<evidence type="ECO:0000256" key="1">
    <source>
        <dbReference type="SAM" id="Phobius"/>
    </source>
</evidence>
<evidence type="ECO:0000313" key="2">
    <source>
        <dbReference type="EMBL" id="CAE7041786.1"/>
    </source>
</evidence>
<dbReference type="AlphaFoldDB" id="A0A812ILJ3"/>
<feature type="transmembrane region" description="Helical" evidence="1">
    <location>
        <begin position="279"/>
        <end position="301"/>
    </location>
</feature>
<keyword evidence="1" id="KW-0472">Membrane</keyword>
<dbReference type="EMBL" id="CAJNDS010000304">
    <property type="protein sequence ID" value="CAE7041786.1"/>
    <property type="molecule type" value="Genomic_DNA"/>
</dbReference>
<organism evidence="2 3">
    <name type="scientific">Symbiodinium natans</name>
    <dbReference type="NCBI Taxonomy" id="878477"/>
    <lineage>
        <taxon>Eukaryota</taxon>
        <taxon>Sar</taxon>
        <taxon>Alveolata</taxon>
        <taxon>Dinophyceae</taxon>
        <taxon>Suessiales</taxon>
        <taxon>Symbiodiniaceae</taxon>
        <taxon>Symbiodinium</taxon>
    </lineage>
</organism>
<reference evidence="2" key="1">
    <citation type="submission" date="2021-02" db="EMBL/GenBank/DDBJ databases">
        <authorList>
            <person name="Dougan E. K."/>
            <person name="Rhodes N."/>
            <person name="Thang M."/>
            <person name="Chan C."/>
        </authorList>
    </citation>
    <scope>NUCLEOTIDE SEQUENCE</scope>
</reference>
<gene>
    <name evidence="2" type="ORF">SNAT2548_LOCUS4922</name>
</gene>
<comment type="caution">
    <text evidence="2">The sequence shown here is derived from an EMBL/GenBank/DDBJ whole genome shotgun (WGS) entry which is preliminary data.</text>
</comment>
<dbReference type="Proteomes" id="UP000604046">
    <property type="component" value="Unassembled WGS sequence"/>
</dbReference>
<keyword evidence="3" id="KW-1185">Reference proteome</keyword>
<feature type="transmembrane region" description="Helical" evidence="1">
    <location>
        <begin position="252"/>
        <end position="272"/>
    </location>
</feature>
<keyword evidence="1" id="KW-0812">Transmembrane</keyword>
<feature type="transmembrane region" description="Helical" evidence="1">
    <location>
        <begin position="196"/>
        <end position="218"/>
    </location>
</feature>
<accession>A0A812ILJ3</accession>
<dbReference type="Pfam" id="PF04087">
    <property type="entry name" value="DUF389"/>
    <property type="match status" value="1"/>
</dbReference>
<protein>
    <submittedName>
        <fullName evidence="2">Uncharacterized protein</fullName>
    </submittedName>
</protein>
<dbReference type="OrthoDB" id="435918at2759"/>
<feature type="transmembrane region" description="Helical" evidence="1">
    <location>
        <begin position="161"/>
        <end position="184"/>
    </location>
</feature>
<keyword evidence="1" id="KW-1133">Transmembrane helix</keyword>
<evidence type="ECO:0000313" key="3">
    <source>
        <dbReference type="Proteomes" id="UP000604046"/>
    </source>
</evidence>
<sequence>MRLCVGPGPQAYSTREVYPCNRVSIPVRQNGPSASGPAPLCPAAKVHAIAMKVRAQHLTNLIKVAKQCGVGEDFGSIDVMEVRCTTELPPVPEPEPFPSSCWQGCGQRWKEFNSTTLDRMSTLEIHSVIVGNSYISFNHVACITLASGMAAIGLVTDSSVFVLAAFFVSPLMQMVLATVWGLTVQDFALAWRGFRNMCFGALICLALGSLFGLLIGALSGEKDLISPIGDYRGSTSFISINTLQITSRGPPAGNVLMSAIVAALSGMAVALGQGSGISSALIGVCISTSLLPPLVNAGMMWTLQLRFPKLRNKGGFCLSEIGAFSVYLYLTNIVCIVAFAWAAFKFKHIGGRTLRPMARAPDLQEEADPAQITPGVLRAFSRDLSARVGGSQTQLL</sequence>
<feature type="transmembrane region" description="Helical" evidence="1">
    <location>
        <begin position="321"/>
        <end position="344"/>
    </location>
</feature>